<evidence type="ECO:0000256" key="9">
    <source>
        <dbReference type="RuleBase" id="RU004389"/>
    </source>
</evidence>
<dbReference type="SMART" id="SM01185">
    <property type="entry name" value="EFP"/>
    <property type="match status" value="1"/>
</dbReference>
<evidence type="ECO:0000256" key="4">
    <source>
        <dbReference type="ARBA" id="ARBA00022490"/>
    </source>
</evidence>
<dbReference type="NCBIfam" id="NF001810">
    <property type="entry name" value="PRK00529.1"/>
    <property type="match status" value="1"/>
</dbReference>
<feature type="domain" description="Translation elongation factor P/YeiP central" evidence="11">
    <location>
        <begin position="72"/>
        <end position="126"/>
    </location>
</feature>
<comment type="pathway">
    <text evidence="2 7">Protein biosynthesis; polypeptide chain elongation.</text>
</comment>
<dbReference type="InterPro" id="IPR001059">
    <property type="entry name" value="Transl_elong_P/YeiP_cen"/>
</dbReference>
<dbReference type="HAMAP" id="MF_00141">
    <property type="entry name" value="EF_P"/>
    <property type="match status" value="1"/>
</dbReference>
<keyword evidence="6 7" id="KW-0648">Protein biosynthesis</keyword>
<comment type="function">
    <text evidence="7">Involved in peptide bond synthesis. Stimulates efficient translation and peptide-bond synthesis on native or reconstituted 70S ribosomes in vitro. Probably functions indirectly by altering the affinity of the ribosome for aminoacyl-tRNA, thus increasing their reactivity as acceptors for peptidyl transferase.</text>
</comment>
<evidence type="ECO:0000259" key="11">
    <source>
        <dbReference type="SMART" id="SM01185"/>
    </source>
</evidence>
<dbReference type="InterPro" id="IPR013185">
    <property type="entry name" value="Transl_elong_KOW-like"/>
</dbReference>
<dbReference type="OrthoDB" id="9801844at2"/>
<dbReference type="InterPro" id="IPR012340">
    <property type="entry name" value="NA-bd_OB-fold"/>
</dbReference>
<evidence type="ECO:0000256" key="7">
    <source>
        <dbReference type="HAMAP-Rule" id="MF_00141"/>
    </source>
</evidence>
<dbReference type="FunFam" id="2.40.50.140:FF:000004">
    <property type="entry name" value="Elongation factor P"/>
    <property type="match status" value="1"/>
</dbReference>
<dbReference type="InterPro" id="IPR011768">
    <property type="entry name" value="Transl_elongation_fac_P"/>
</dbReference>
<dbReference type="GO" id="GO:0003746">
    <property type="term" value="F:translation elongation factor activity"/>
    <property type="evidence" value="ECO:0007669"/>
    <property type="project" value="UniProtKB-UniRule"/>
</dbReference>
<evidence type="ECO:0000256" key="5">
    <source>
        <dbReference type="ARBA" id="ARBA00022768"/>
    </source>
</evidence>
<evidence type="ECO:0000256" key="6">
    <source>
        <dbReference type="ARBA" id="ARBA00022917"/>
    </source>
</evidence>
<dbReference type="CDD" id="cd05794">
    <property type="entry name" value="S1_EF-P_repeat_2"/>
    <property type="match status" value="1"/>
</dbReference>
<dbReference type="Proteomes" id="UP000182409">
    <property type="component" value="Unassembled WGS sequence"/>
</dbReference>
<dbReference type="Pfam" id="PF09285">
    <property type="entry name" value="Elong-fact-P_C"/>
    <property type="match status" value="1"/>
</dbReference>
<evidence type="ECO:0000259" key="10">
    <source>
        <dbReference type="SMART" id="SM00841"/>
    </source>
</evidence>
<dbReference type="RefSeq" id="WP_074653588.1">
    <property type="nucleotide sequence ID" value="NZ_FNSD01000001.1"/>
</dbReference>
<dbReference type="Pfam" id="PF08207">
    <property type="entry name" value="EFP_N"/>
    <property type="match status" value="1"/>
</dbReference>
<dbReference type="NCBIfam" id="TIGR00038">
    <property type="entry name" value="efp"/>
    <property type="match status" value="1"/>
</dbReference>
<dbReference type="SMART" id="SM00841">
    <property type="entry name" value="Elong-fact-P_C"/>
    <property type="match status" value="1"/>
</dbReference>
<comment type="subcellular location">
    <subcellularLocation>
        <location evidence="1 7">Cytoplasm</location>
    </subcellularLocation>
</comment>
<sequence>MASLIDAIDVKRKMYFELEGVPYHCLDKEISTPTARGGQTLVRLKMRNLLTRAVFDKTFKADDKFKEPDLEDVEATYLYSDGDGAYFLDQTSFETLQLSNEMLGDALEFLLEGTAVQIEKFEGNPIGLQLPMHVELTVKETEPGFKGDTATGTTSKPATMETGLVMRVPSFVKEGDKIKIATEGREFAGRM</sequence>
<accession>A0A1H4MD82</accession>
<dbReference type="GO" id="GO:0043043">
    <property type="term" value="P:peptide biosynthetic process"/>
    <property type="evidence" value="ECO:0007669"/>
    <property type="project" value="InterPro"/>
</dbReference>
<dbReference type="CDD" id="cd04470">
    <property type="entry name" value="S1_EF-P_repeat_1"/>
    <property type="match status" value="1"/>
</dbReference>
<gene>
    <name evidence="7" type="primary">efp</name>
    <name evidence="12" type="ORF">SAMN05443244_1895</name>
</gene>
<keyword evidence="4 7" id="KW-0963">Cytoplasm</keyword>
<dbReference type="EMBL" id="FNSD01000001">
    <property type="protein sequence ID" value="SEB80903.1"/>
    <property type="molecule type" value="Genomic_DNA"/>
</dbReference>
<evidence type="ECO:0000256" key="8">
    <source>
        <dbReference type="NCBIfam" id="TIGR00038"/>
    </source>
</evidence>
<proteinExistence type="inferred from homology"/>
<keyword evidence="5 7" id="KW-0251">Elongation factor</keyword>
<dbReference type="FunFam" id="2.40.50.140:FF:000009">
    <property type="entry name" value="Elongation factor P"/>
    <property type="match status" value="1"/>
</dbReference>
<protein>
    <recommendedName>
        <fullName evidence="7 8">Elongation factor P</fullName>
        <shortName evidence="7">EF-P</shortName>
    </recommendedName>
</protein>
<dbReference type="InterPro" id="IPR014722">
    <property type="entry name" value="Rib_uL2_dom2"/>
</dbReference>
<evidence type="ECO:0000313" key="13">
    <source>
        <dbReference type="Proteomes" id="UP000182409"/>
    </source>
</evidence>
<dbReference type="GO" id="GO:0005829">
    <property type="term" value="C:cytosol"/>
    <property type="evidence" value="ECO:0007669"/>
    <property type="project" value="UniProtKB-ARBA"/>
</dbReference>
<dbReference type="AlphaFoldDB" id="A0A1H4MD82"/>
<dbReference type="SUPFAM" id="SSF50249">
    <property type="entry name" value="Nucleic acid-binding proteins"/>
    <property type="match status" value="2"/>
</dbReference>
<evidence type="ECO:0000313" key="12">
    <source>
        <dbReference type="EMBL" id="SEB80903.1"/>
    </source>
</evidence>
<comment type="similarity">
    <text evidence="3 7 9">Belongs to the elongation factor P family.</text>
</comment>
<dbReference type="PIRSF" id="PIRSF005901">
    <property type="entry name" value="EF-P"/>
    <property type="match status" value="1"/>
</dbReference>
<evidence type="ECO:0000256" key="2">
    <source>
        <dbReference type="ARBA" id="ARBA00004815"/>
    </source>
</evidence>
<organism evidence="12 13">
    <name type="scientific">Terriglobus roseus</name>
    <dbReference type="NCBI Taxonomy" id="392734"/>
    <lineage>
        <taxon>Bacteria</taxon>
        <taxon>Pseudomonadati</taxon>
        <taxon>Acidobacteriota</taxon>
        <taxon>Terriglobia</taxon>
        <taxon>Terriglobales</taxon>
        <taxon>Acidobacteriaceae</taxon>
        <taxon>Terriglobus</taxon>
    </lineage>
</organism>
<evidence type="ECO:0000256" key="3">
    <source>
        <dbReference type="ARBA" id="ARBA00009479"/>
    </source>
</evidence>
<name>A0A1H4MD82_9BACT</name>
<dbReference type="InterPro" id="IPR020599">
    <property type="entry name" value="Transl_elong_fac_P/YeiP"/>
</dbReference>
<dbReference type="InterPro" id="IPR015365">
    <property type="entry name" value="Elong-fact-P_C"/>
</dbReference>
<dbReference type="Gene3D" id="2.40.50.140">
    <property type="entry name" value="Nucleic acid-binding proteins"/>
    <property type="match status" value="2"/>
</dbReference>
<feature type="domain" description="Elongation factor P C-terminal" evidence="10">
    <location>
        <begin position="134"/>
        <end position="190"/>
    </location>
</feature>
<dbReference type="PANTHER" id="PTHR30053">
    <property type="entry name" value="ELONGATION FACTOR P"/>
    <property type="match status" value="1"/>
</dbReference>
<evidence type="ECO:0000256" key="1">
    <source>
        <dbReference type="ARBA" id="ARBA00004496"/>
    </source>
</evidence>
<dbReference type="Pfam" id="PF01132">
    <property type="entry name" value="EFP"/>
    <property type="match status" value="1"/>
</dbReference>
<dbReference type="SUPFAM" id="SSF50104">
    <property type="entry name" value="Translation proteins SH3-like domain"/>
    <property type="match status" value="1"/>
</dbReference>
<dbReference type="Gene3D" id="2.30.30.30">
    <property type="match status" value="1"/>
</dbReference>
<dbReference type="PANTHER" id="PTHR30053:SF14">
    <property type="entry name" value="TRANSLATION ELONGATION FACTOR KOW-LIKE DOMAIN-CONTAINING PROTEIN"/>
    <property type="match status" value="1"/>
</dbReference>
<dbReference type="InterPro" id="IPR008991">
    <property type="entry name" value="Translation_prot_SH3-like_sf"/>
</dbReference>
<dbReference type="UniPathway" id="UPA00345"/>
<reference evidence="12 13" key="1">
    <citation type="submission" date="2016-10" db="EMBL/GenBank/DDBJ databases">
        <authorList>
            <person name="de Groot N.N."/>
        </authorList>
    </citation>
    <scope>NUCLEOTIDE SEQUENCE [LARGE SCALE GENOMIC DNA]</scope>
    <source>
        <strain evidence="12 13">AB35.6</strain>
    </source>
</reference>